<feature type="region of interest" description="Disordered" evidence="1">
    <location>
        <begin position="1"/>
        <end position="112"/>
    </location>
</feature>
<dbReference type="Pfam" id="PF15052">
    <property type="entry name" value="TMEM169"/>
    <property type="match status" value="1"/>
</dbReference>
<evidence type="ECO:0000313" key="3">
    <source>
        <dbReference type="Ensembl" id="ENSOANP00000048128.1"/>
    </source>
</evidence>
<dbReference type="Proteomes" id="UP000002279">
    <property type="component" value="Chromosome 1"/>
</dbReference>
<feature type="compositionally biased region" description="Basic and acidic residues" evidence="1">
    <location>
        <begin position="9"/>
        <end position="21"/>
    </location>
</feature>
<dbReference type="InterPro" id="IPR029386">
    <property type="entry name" value="TMEM169"/>
</dbReference>
<reference evidence="3" key="3">
    <citation type="submission" date="2025-09" db="UniProtKB">
        <authorList>
            <consortium name="Ensembl"/>
        </authorList>
    </citation>
    <scope>IDENTIFICATION</scope>
    <source>
        <strain evidence="3">Glennie</strain>
    </source>
</reference>
<name>A0A6I8P5C0_ORNAN</name>
<feature type="transmembrane region" description="Helical" evidence="2">
    <location>
        <begin position="169"/>
        <end position="191"/>
    </location>
</feature>
<dbReference type="RefSeq" id="XP_028931489.2">
    <property type="nucleotide sequence ID" value="XM_029075656.2"/>
</dbReference>
<evidence type="ECO:0000313" key="4">
    <source>
        <dbReference type="Proteomes" id="UP000002279"/>
    </source>
</evidence>
<dbReference type="PANTHER" id="PTHR31777">
    <property type="entry name" value="TRANSMEMBRANE PROTEIN 169"/>
    <property type="match status" value="1"/>
</dbReference>
<dbReference type="GeneID" id="114815112"/>
<dbReference type="PANTHER" id="PTHR31777:SF0">
    <property type="entry name" value="TRANSMEMBRANE PROTEIN 169"/>
    <property type="match status" value="1"/>
</dbReference>
<accession>A0A6I8P5C0</accession>
<dbReference type="FunCoup" id="A0A6I8P5C0">
    <property type="interactions" value="44"/>
</dbReference>
<reference evidence="3" key="2">
    <citation type="submission" date="2025-08" db="UniProtKB">
        <authorList>
            <consortium name="Ensembl"/>
        </authorList>
    </citation>
    <scope>IDENTIFICATION</scope>
    <source>
        <strain evidence="3">Glennie</strain>
    </source>
</reference>
<keyword evidence="2" id="KW-1133">Transmembrane helix</keyword>
<evidence type="ECO:0000256" key="2">
    <source>
        <dbReference type="SAM" id="Phobius"/>
    </source>
</evidence>
<reference evidence="3 4" key="1">
    <citation type="journal article" date="2008" name="Nature">
        <title>Genome analysis of the platypus reveals unique signatures of evolution.</title>
        <authorList>
            <person name="Warren W.C."/>
            <person name="Hillier L.W."/>
            <person name="Marshall Graves J.A."/>
            <person name="Birney E."/>
            <person name="Ponting C.P."/>
            <person name="Grutzner F."/>
            <person name="Belov K."/>
            <person name="Miller W."/>
            <person name="Clarke L."/>
            <person name="Chinwalla A.T."/>
            <person name="Yang S.P."/>
            <person name="Heger A."/>
            <person name="Locke D.P."/>
            <person name="Miethke P."/>
            <person name="Waters P.D."/>
            <person name="Veyrunes F."/>
            <person name="Fulton L."/>
            <person name="Fulton B."/>
            <person name="Graves T."/>
            <person name="Wallis J."/>
            <person name="Puente X.S."/>
            <person name="Lopez-Otin C."/>
            <person name="Ordonez G.R."/>
            <person name="Eichler E.E."/>
            <person name="Chen L."/>
            <person name="Cheng Z."/>
            <person name="Deakin J.E."/>
            <person name="Alsop A."/>
            <person name="Thompson K."/>
            <person name="Kirby P."/>
            <person name="Papenfuss A.T."/>
            <person name="Wakefield M.J."/>
            <person name="Olender T."/>
            <person name="Lancet D."/>
            <person name="Huttley G.A."/>
            <person name="Smit A.F."/>
            <person name="Pask A."/>
            <person name="Temple-Smith P."/>
            <person name="Batzer M.A."/>
            <person name="Walker J.A."/>
            <person name="Konkel M.K."/>
            <person name="Harris R.S."/>
            <person name="Whittington C.M."/>
            <person name="Wong E.S."/>
            <person name="Gemmell N.J."/>
            <person name="Buschiazzo E."/>
            <person name="Vargas Jentzsch I.M."/>
            <person name="Merkel A."/>
            <person name="Schmitz J."/>
            <person name="Zemann A."/>
            <person name="Churakov G."/>
            <person name="Kriegs J.O."/>
            <person name="Brosius J."/>
            <person name="Murchison E.P."/>
            <person name="Sachidanandam R."/>
            <person name="Smith C."/>
            <person name="Hannon G.J."/>
            <person name="Tsend-Ayush E."/>
            <person name="McMillan D."/>
            <person name="Attenborough R."/>
            <person name="Rens W."/>
            <person name="Ferguson-Smith M."/>
            <person name="Lefevre C.M."/>
            <person name="Sharp J.A."/>
            <person name="Nicholas K.R."/>
            <person name="Ray D.A."/>
            <person name="Kube M."/>
            <person name="Reinhardt R."/>
            <person name="Pringle T.H."/>
            <person name="Taylor J."/>
            <person name="Jones R.C."/>
            <person name="Nixon B."/>
            <person name="Dacheux J.L."/>
            <person name="Niwa H."/>
            <person name="Sekita Y."/>
            <person name="Huang X."/>
            <person name="Stark A."/>
            <person name="Kheradpour P."/>
            <person name="Kellis M."/>
            <person name="Flicek P."/>
            <person name="Chen Y."/>
            <person name="Webber C."/>
            <person name="Hardison R."/>
            <person name="Nelson J."/>
            <person name="Hallsworth-Pepin K."/>
            <person name="Delehaunty K."/>
            <person name="Markovic C."/>
            <person name="Minx P."/>
            <person name="Feng Y."/>
            <person name="Kremitzki C."/>
            <person name="Mitreva M."/>
            <person name="Glasscock J."/>
            <person name="Wylie T."/>
            <person name="Wohldmann P."/>
            <person name="Thiru P."/>
            <person name="Nhan M.N."/>
            <person name="Pohl C.S."/>
            <person name="Smith S.M."/>
            <person name="Hou S."/>
            <person name="Nefedov M."/>
            <person name="de Jong P.J."/>
            <person name="Renfree M.B."/>
            <person name="Mardis E.R."/>
            <person name="Wilson R.K."/>
        </authorList>
    </citation>
    <scope>NUCLEOTIDE SEQUENCE [LARGE SCALE GENOMIC DNA]</scope>
    <source>
        <strain evidence="3 4">Glennie</strain>
    </source>
</reference>
<keyword evidence="4" id="KW-1185">Reference proteome</keyword>
<protein>
    <submittedName>
        <fullName evidence="3">Transmembrane protein 169</fullName>
    </submittedName>
</protein>
<sequence>MARPGRLGGRREARADDHEPMPEEPTPGEGWGRPPGSPLEARGSPVAADGAATLARGTKRRRKKEESRPQSVIVYRSENQGPEEEEEQEGQEDGEPSREEEGARFLGNPSVDGARYVTLTGTVTRGRRKGQLVDIHVSLTDRELRQLSGAADPPGRPACPLGPDRGPHVLLWTVACLPVVFVLAFVVSFYYGTLTWYSVFLVYNEERAFWHKVSCCPCLVLCYPPLIVALAGSLGLYAALAQLAWSWGAWWRAARDLEKGFCGWLCGRLGLDRCAPYSVVELLDATGADTPAGPSPRPAAPPVETSAV</sequence>
<dbReference type="GeneTree" id="ENSGT00390000015276"/>
<feature type="region of interest" description="Disordered" evidence="1">
    <location>
        <begin position="288"/>
        <end position="308"/>
    </location>
</feature>
<gene>
    <name evidence="3" type="primary">TMEM169</name>
</gene>
<dbReference type="CTD" id="92691"/>
<feature type="compositionally biased region" description="Acidic residues" evidence="1">
    <location>
        <begin position="81"/>
        <end position="94"/>
    </location>
</feature>
<organism evidence="3 4">
    <name type="scientific">Ornithorhynchus anatinus</name>
    <name type="common">Duckbill platypus</name>
    <dbReference type="NCBI Taxonomy" id="9258"/>
    <lineage>
        <taxon>Eukaryota</taxon>
        <taxon>Metazoa</taxon>
        <taxon>Chordata</taxon>
        <taxon>Craniata</taxon>
        <taxon>Vertebrata</taxon>
        <taxon>Euteleostomi</taxon>
        <taxon>Mammalia</taxon>
        <taxon>Monotremata</taxon>
        <taxon>Ornithorhynchidae</taxon>
        <taxon>Ornithorhynchus</taxon>
    </lineage>
</organism>
<dbReference type="AlphaFoldDB" id="A0A6I8P5C0"/>
<dbReference type="InParanoid" id="A0A6I8P5C0"/>
<dbReference type="OMA" id="AFSEWWQ"/>
<feature type="transmembrane region" description="Helical" evidence="2">
    <location>
        <begin position="227"/>
        <end position="250"/>
    </location>
</feature>
<keyword evidence="2" id="KW-0812">Transmembrane</keyword>
<proteinExistence type="predicted"/>
<dbReference type="Bgee" id="ENSOANG00000036652">
    <property type="expression patterns" value="Expressed in cerebellum and 6 other cell types or tissues"/>
</dbReference>
<keyword evidence="2" id="KW-0472">Membrane</keyword>
<dbReference type="OrthoDB" id="10066407at2759"/>
<evidence type="ECO:0000256" key="1">
    <source>
        <dbReference type="SAM" id="MobiDB-lite"/>
    </source>
</evidence>
<dbReference type="KEGG" id="oaa:114815112"/>
<dbReference type="Ensembl" id="ENSOANT00000058062.1">
    <property type="protein sequence ID" value="ENSOANP00000048128.1"/>
    <property type="gene ID" value="ENSOANG00000036652.1"/>
</dbReference>